<dbReference type="GO" id="GO:0006412">
    <property type="term" value="P:translation"/>
    <property type="evidence" value="ECO:0007669"/>
    <property type="project" value="UniProtKB-UniRule"/>
</dbReference>
<comment type="similarity">
    <text evidence="1 4">Belongs to the universal ribosomal protein uS10 family.</text>
</comment>
<dbReference type="SUPFAM" id="SSF54999">
    <property type="entry name" value="Ribosomal protein S10"/>
    <property type="match status" value="1"/>
</dbReference>
<dbReference type="Pfam" id="PF00338">
    <property type="entry name" value="Ribosomal_S10"/>
    <property type="match status" value="1"/>
</dbReference>
<reference evidence="7" key="4">
    <citation type="submission" date="2022-11" db="EMBL/GenBank/DDBJ databases">
        <title>complete genomes of mycoplasma synoviae ZX313 strain and SD2 strain.</title>
        <authorList>
            <person name="Zhong Q."/>
        </authorList>
    </citation>
    <scope>NUCLEOTIDE SEQUENCE</scope>
    <source>
        <strain evidence="7">SD2</strain>
    </source>
</reference>
<dbReference type="Gene3D" id="3.30.70.600">
    <property type="entry name" value="Ribosomal protein S10 domain"/>
    <property type="match status" value="1"/>
</dbReference>
<dbReference type="PRINTS" id="PR00971">
    <property type="entry name" value="RIBOSOMALS10"/>
</dbReference>
<dbReference type="PANTHER" id="PTHR11700">
    <property type="entry name" value="30S RIBOSOMAL PROTEIN S10 FAMILY MEMBER"/>
    <property type="match status" value="1"/>
</dbReference>
<dbReference type="SMR" id="A0A2H4CDM6"/>
<reference evidence="7" key="3">
    <citation type="submission" date="2022-10" db="EMBL/GenBank/DDBJ databases">
        <authorList>
            <person name="Wei X."/>
        </authorList>
    </citation>
    <scope>NUCLEOTIDE SEQUENCE</scope>
    <source>
        <strain evidence="7">SD2</strain>
    </source>
</reference>
<organism evidence="6 8">
    <name type="scientific">Mycoplasmopsis synoviae</name>
    <name type="common">Mycoplasma synoviae</name>
    <dbReference type="NCBI Taxonomy" id="2109"/>
    <lineage>
        <taxon>Bacteria</taxon>
        <taxon>Bacillati</taxon>
        <taxon>Mycoplasmatota</taxon>
        <taxon>Mycoplasmoidales</taxon>
        <taxon>Metamycoplasmataceae</taxon>
        <taxon>Mycoplasmopsis</taxon>
    </lineage>
</organism>
<keyword evidence="2 4" id="KW-0689">Ribosomal protein</keyword>
<dbReference type="GO" id="GO:0005840">
    <property type="term" value="C:ribosome"/>
    <property type="evidence" value="ECO:0007669"/>
    <property type="project" value="UniProtKB-KW"/>
</dbReference>
<dbReference type="EMBL" id="CP107525">
    <property type="protein sequence ID" value="UZW64420.1"/>
    <property type="molecule type" value="Genomic_DNA"/>
</dbReference>
<dbReference type="GeneID" id="93530434"/>
<evidence type="ECO:0000256" key="2">
    <source>
        <dbReference type="ARBA" id="ARBA00022980"/>
    </source>
</evidence>
<protein>
    <recommendedName>
        <fullName evidence="4">Small ribosomal subunit protein uS10</fullName>
    </recommendedName>
</protein>
<accession>A0A2H4CDM6</accession>
<comment type="function">
    <text evidence="4">Involved in the binding of tRNA to the ribosomes.</text>
</comment>
<dbReference type="GO" id="GO:1990904">
    <property type="term" value="C:ribonucleoprotein complex"/>
    <property type="evidence" value="ECO:0007669"/>
    <property type="project" value="UniProtKB-KW"/>
</dbReference>
<gene>
    <name evidence="4 6" type="primary">rpsJ</name>
    <name evidence="6" type="ORF">NCTC10124_01369</name>
    <name evidence="7" type="ORF">OIE46_03565</name>
</gene>
<dbReference type="NCBIfam" id="TIGR01049">
    <property type="entry name" value="rpsJ_bact"/>
    <property type="match status" value="1"/>
</dbReference>
<evidence type="ECO:0000313" key="8">
    <source>
        <dbReference type="Proteomes" id="UP000259328"/>
    </source>
</evidence>
<feature type="domain" description="Small ribosomal subunit protein uS10" evidence="5">
    <location>
        <begin position="5"/>
        <end position="99"/>
    </location>
</feature>
<evidence type="ECO:0000313" key="7">
    <source>
        <dbReference type="EMBL" id="UZW64420.1"/>
    </source>
</evidence>
<dbReference type="AlphaFoldDB" id="A0A2H4CDM6"/>
<dbReference type="InterPro" id="IPR001848">
    <property type="entry name" value="Ribosomal_uS10"/>
</dbReference>
<dbReference type="NCBIfam" id="NF001861">
    <property type="entry name" value="PRK00596.1"/>
    <property type="match status" value="1"/>
</dbReference>
<name>A0A2H4CDM6_MYCSY</name>
<evidence type="ECO:0000256" key="3">
    <source>
        <dbReference type="ARBA" id="ARBA00023274"/>
    </source>
</evidence>
<proteinExistence type="inferred from homology"/>
<evidence type="ECO:0000256" key="1">
    <source>
        <dbReference type="ARBA" id="ARBA00007102"/>
    </source>
</evidence>
<dbReference type="GO" id="GO:0000049">
    <property type="term" value="F:tRNA binding"/>
    <property type="evidence" value="ECO:0007669"/>
    <property type="project" value="UniProtKB-UniRule"/>
</dbReference>
<dbReference type="InterPro" id="IPR036838">
    <property type="entry name" value="Ribosomal_uS10_dom_sf"/>
</dbReference>
<reference evidence="8" key="2">
    <citation type="submission" date="2018-06" db="EMBL/GenBank/DDBJ databases">
        <authorList>
            <consortium name="Pathogen Informatics"/>
        </authorList>
    </citation>
    <scope>NUCLEOTIDE SEQUENCE [LARGE SCALE GENOMIC DNA]</scope>
    <source>
        <strain evidence="8">NCTC10124</strain>
    </source>
</reference>
<dbReference type="HAMAP" id="MF_00508">
    <property type="entry name" value="Ribosomal_uS10"/>
    <property type="match status" value="1"/>
</dbReference>
<evidence type="ECO:0000256" key="4">
    <source>
        <dbReference type="HAMAP-Rule" id="MF_00508"/>
    </source>
</evidence>
<comment type="subunit">
    <text evidence="4">Part of the 30S ribosomal subunit.</text>
</comment>
<sequence length="101" mass="11464">MAKTQIKVFGFDHKVVDEAAKKLVSLAVATKNKFVGPIPMPTKREEVTILRSVHVNKKSREQFESRTHQRLVVLENPSSELLDKLKRLELPAGVGLKFKEK</sequence>
<dbReference type="Proteomes" id="UP001164481">
    <property type="component" value="Chromosome"/>
</dbReference>
<dbReference type="EMBL" id="LS991953">
    <property type="protein sequence ID" value="SYV93615.1"/>
    <property type="molecule type" value="Genomic_DNA"/>
</dbReference>
<dbReference type="SMART" id="SM01403">
    <property type="entry name" value="Ribosomal_S10"/>
    <property type="match status" value="1"/>
</dbReference>
<reference evidence="6" key="1">
    <citation type="submission" date="2018-06" db="EMBL/GenBank/DDBJ databases">
        <authorList>
            <consortium name="Pathogen Informatics"/>
            <person name="Doyle S."/>
        </authorList>
    </citation>
    <scope>NUCLEOTIDE SEQUENCE</scope>
    <source>
        <strain evidence="6">NCTC10124</strain>
    </source>
</reference>
<evidence type="ECO:0000259" key="5">
    <source>
        <dbReference type="SMART" id="SM01403"/>
    </source>
</evidence>
<dbReference type="RefSeq" id="WP_020003156.1">
    <property type="nucleotide sequence ID" value="NZ_CP012624.1"/>
</dbReference>
<dbReference type="GO" id="GO:0003735">
    <property type="term" value="F:structural constituent of ribosome"/>
    <property type="evidence" value="ECO:0007669"/>
    <property type="project" value="InterPro"/>
</dbReference>
<dbReference type="InterPro" id="IPR027486">
    <property type="entry name" value="Ribosomal_uS10_dom"/>
</dbReference>
<evidence type="ECO:0000313" key="6">
    <source>
        <dbReference type="EMBL" id="SYV93615.1"/>
    </source>
</evidence>
<dbReference type="Proteomes" id="UP000259328">
    <property type="component" value="Chromosome"/>
</dbReference>
<keyword evidence="3 4" id="KW-0687">Ribonucleoprotein</keyword>